<organism evidence="1 2">
    <name type="scientific">Candidatus Nesterenkonia stercoripullorum</name>
    <dbReference type="NCBI Taxonomy" id="2838701"/>
    <lineage>
        <taxon>Bacteria</taxon>
        <taxon>Bacillati</taxon>
        <taxon>Actinomycetota</taxon>
        <taxon>Actinomycetes</taxon>
        <taxon>Micrococcales</taxon>
        <taxon>Micrococcaceae</taxon>
        <taxon>Nesterenkonia</taxon>
    </lineage>
</organism>
<gene>
    <name evidence="1" type="ORF">H9871_05660</name>
</gene>
<accession>A0A9D1USH6</accession>
<dbReference type="EMBL" id="DXGD01000204">
    <property type="protein sequence ID" value="HIW99611.1"/>
    <property type="molecule type" value="Genomic_DNA"/>
</dbReference>
<evidence type="ECO:0000313" key="2">
    <source>
        <dbReference type="Proteomes" id="UP000824151"/>
    </source>
</evidence>
<name>A0A9D1USH6_9MICC</name>
<evidence type="ECO:0000313" key="1">
    <source>
        <dbReference type="EMBL" id="HIW99611.1"/>
    </source>
</evidence>
<dbReference type="Gene3D" id="3.20.20.140">
    <property type="entry name" value="Metal-dependent hydrolases"/>
    <property type="match status" value="1"/>
</dbReference>
<dbReference type="AlphaFoldDB" id="A0A9D1USH6"/>
<dbReference type="Proteomes" id="UP000824151">
    <property type="component" value="Unassembled WGS sequence"/>
</dbReference>
<proteinExistence type="predicted"/>
<reference evidence="1" key="1">
    <citation type="journal article" date="2021" name="PeerJ">
        <title>Extensive microbial diversity within the chicken gut microbiome revealed by metagenomics and culture.</title>
        <authorList>
            <person name="Gilroy R."/>
            <person name="Ravi A."/>
            <person name="Getino M."/>
            <person name="Pursley I."/>
            <person name="Horton D.L."/>
            <person name="Alikhan N.F."/>
            <person name="Baker D."/>
            <person name="Gharbi K."/>
            <person name="Hall N."/>
            <person name="Watson M."/>
            <person name="Adriaenssens E.M."/>
            <person name="Foster-Nyarko E."/>
            <person name="Jarju S."/>
            <person name="Secka A."/>
            <person name="Antonio M."/>
            <person name="Oren A."/>
            <person name="Chaudhuri R.R."/>
            <person name="La Ragione R."/>
            <person name="Hildebrand F."/>
            <person name="Pallen M.J."/>
        </authorList>
    </citation>
    <scope>NUCLEOTIDE SEQUENCE</scope>
    <source>
        <strain evidence="1">ChiHejej3B27-3195</strain>
    </source>
</reference>
<dbReference type="InterPro" id="IPR016195">
    <property type="entry name" value="Pol/histidinol_Pase-like"/>
</dbReference>
<dbReference type="SUPFAM" id="SSF89550">
    <property type="entry name" value="PHP domain-like"/>
    <property type="match status" value="1"/>
</dbReference>
<sequence>IEEMIEAGLAGVEVWHRDNPAEGRALLSDIAGHHGLLRTGSSDYHGTGKPNVLGENVTSADTVARIIDQASGTPAIHWPS</sequence>
<feature type="non-terminal residue" evidence="1">
    <location>
        <position position="1"/>
    </location>
</feature>
<comment type="caution">
    <text evidence="1">The sequence shown here is derived from an EMBL/GenBank/DDBJ whole genome shotgun (WGS) entry which is preliminary data.</text>
</comment>
<protein>
    <submittedName>
        <fullName evidence="1">Phosphatase</fullName>
    </submittedName>
</protein>
<reference evidence="1" key="2">
    <citation type="submission" date="2021-04" db="EMBL/GenBank/DDBJ databases">
        <authorList>
            <person name="Gilroy R."/>
        </authorList>
    </citation>
    <scope>NUCLEOTIDE SEQUENCE</scope>
    <source>
        <strain evidence="1">ChiHejej3B27-3195</strain>
    </source>
</reference>